<dbReference type="GO" id="GO:0005829">
    <property type="term" value="C:cytosol"/>
    <property type="evidence" value="ECO:0007669"/>
    <property type="project" value="TreeGrafter"/>
</dbReference>
<dbReference type="GO" id="GO:0005634">
    <property type="term" value="C:nucleus"/>
    <property type="evidence" value="ECO:0007669"/>
    <property type="project" value="TreeGrafter"/>
</dbReference>
<dbReference type="SUPFAM" id="SSF54001">
    <property type="entry name" value="Cysteine proteinases"/>
    <property type="match status" value="1"/>
</dbReference>
<evidence type="ECO:0000256" key="1">
    <source>
        <dbReference type="ARBA" id="ARBA00000707"/>
    </source>
</evidence>
<dbReference type="OMA" id="IATERWW"/>
<dbReference type="Gene3D" id="3.90.70.10">
    <property type="entry name" value="Cysteine proteinases"/>
    <property type="match status" value="1"/>
</dbReference>
<dbReference type="STRING" id="717646.M2MMD4"/>
<dbReference type="InterPro" id="IPR001394">
    <property type="entry name" value="Peptidase_C19_UCH"/>
</dbReference>
<dbReference type="HOGENOM" id="CLU_008279_6_0_1"/>
<dbReference type="Proteomes" id="UP000011761">
    <property type="component" value="Unassembled WGS sequence"/>
</dbReference>
<accession>M2MMD4</accession>
<dbReference type="RefSeq" id="XP_007674354.1">
    <property type="nucleotide sequence ID" value="XM_007676164.1"/>
</dbReference>
<keyword evidence="5" id="KW-0833">Ubl conjugation pathway</keyword>
<dbReference type="GO" id="GO:0016579">
    <property type="term" value="P:protein deubiquitination"/>
    <property type="evidence" value="ECO:0007669"/>
    <property type="project" value="InterPro"/>
</dbReference>
<dbReference type="InterPro" id="IPR038765">
    <property type="entry name" value="Papain-like_cys_pep_sf"/>
</dbReference>
<evidence type="ECO:0000256" key="7">
    <source>
        <dbReference type="ARBA" id="ARBA00022807"/>
    </source>
</evidence>
<keyword evidence="12" id="KW-1185">Reference proteome</keyword>
<dbReference type="InterPro" id="IPR028889">
    <property type="entry name" value="USP"/>
</dbReference>
<dbReference type="eggNOG" id="KOG1867">
    <property type="taxonomic scope" value="Eukaryota"/>
</dbReference>
<dbReference type="PROSITE" id="PS50235">
    <property type="entry name" value="USP_3"/>
    <property type="match status" value="1"/>
</dbReference>
<evidence type="ECO:0000256" key="6">
    <source>
        <dbReference type="ARBA" id="ARBA00022801"/>
    </source>
</evidence>
<dbReference type="Pfam" id="PF00443">
    <property type="entry name" value="UCH"/>
    <property type="match status" value="1"/>
</dbReference>
<feature type="domain" description="USP" evidence="10">
    <location>
        <begin position="132"/>
        <end position="575"/>
    </location>
</feature>
<sequence>MDGRVRLESLQLTETRPSATTYIVYLLLATYAFHQLLVYLDYPILGPQELLWNAIVFLAPSRLVLDPAKRQELQANNMLSQTHAAKSEALRRILGMGTGALTHKLSGGEGIMRSLTTTVASATGMETTDAPPGLGNWDNSCYQNSVLQGLASLNSLPEYLGRSAQAEKDADSTSGSLLATVRKLNDASNNGKQLWTPAKLKSMSSWQQQDAQEYFSKIMDELDKDAGKKASTEKAKPGLEMILDDAEKQHDKYHSQDGSAVSNKTLMKNPVEGLLAQRVVCTRCRFSEGLSMTPFNCLTVPLGSNTSYDLQDCLDEYIKLEEISDVDCAKCTLLRAQAQLKQMLPPPATDQLEDDTHDQPDNNTISLPPELRTLAAQRLQAIHDALEKDDFSDKTLNETCQIPKRAHVSSTKTRQAVIGRAPQSLVVHVNRSVFDELTGMQRKNHAAVRYPLILDLGQWVLGNLSDGDARQALQDLRSLQTLSLADGAGEEGRYVYRLKAVVTHYGRHENGHYICYRRHPLRQQQDDDEIADPDPISSQAQKERWWRLSDEDVSAVTEEDVLDQGGVFMLFYERDGDALSPPPLLTPEVAEASDVRAGPEKVVREEDAVLASVAIKRDVTEPSILANDTTASVAPTQLGDADRTPQPSPLRAGNAPLSKQTTTKEESATRQAETVLESPVPSADEAPLTGTTTEDDESEAGDKVTSVDILPVLTPPPMMRTARGRPQESVGEGGFGSTLRAVAAT</sequence>
<keyword evidence="9" id="KW-0472">Membrane</keyword>
<dbReference type="KEGG" id="bcom:BAUCODRAFT_31860"/>
<evidence type="ECO:0000256" key="9">
    <source>
        <dbReference type="SAM" id="Phobius"/>
    </source>
</evidence>
<protein>
    <recommendedName>
        <fullName evidence="3">ubiquitinyl hydrolase 1</fullName>
        <ecNumber evidence="3">3.4.19.12</ecNumber>
    </recommendedName>
</protein>
<proteinExistence type="inferred from homology"/>
<evidence type="ECO:0000256" key="2">
    <source>
        <dbReference type="ARBA" id="ARBA00009085"/>
    </source>
</evidence>
<dbReference type="PANTHER" id="PTHR24006:SF888">
    <property type="entry name" value="UBIQUITIN CARBOXYL-TERMINAL HYDROLASE 30"/>
    <property type="match status" value="1"/>
</dbReference>
<evidence type="ECO:0000259" key="10">
    <source>
        <dbReference type="PROSITE" id="PS50235"/>
    </source>
</evidence>
<dbReference type="OrthoDB" id="2020758at2759"/>
<evidence type="ECO:0000313" key="12">
    <source>
        <dbReference type="Proteomes" id="UP000011761"/>
    </source>
</evidence>
<dbReference type="InterPro" id="IPR018200">
    <property type="entry name" value="USP_CS"/>
</dbReference>
<keyword evidence="7" id="KW-0788">Thiol protease</keyword>
<dbReference type="GO" id="GO:0006508">
    <property type="term" value="P:proteolysis"/>
    <property type="evidence" value="ECO:0007669"/>
    <property type="project" value="UniProtKB-KW"/>
</dbReference>
<evidence type="ECO:0000256" key="5">
    <source>
        <dbReference type="ARBA" id="ARBA00022786"/>
    </source>
</evidence>
<dbReference type="PROSITE" id="PS00973">
    <property type="entry name" value="USP_2"/>
    <property type="match status" value="1"/>
</dbReference>
<comment type="catalytic activity">
    <reaction evidence="1">
        <text>Thiol-dependent hydrolysis of ester, thioester, amide, peptide and isopeptide bonds formed by the C-terminal Gly of ubiquitin (a 76-residue protein attached to proteins as an intracellular targeting signal).</text>
        <dbReference type="EC" id="3.4.19.12"/>
    </reaction>
</comment>
<evidence type="ECO:0000256" key="4">
    <source>
        <dbReference type="ARBA" id="ARBA00022670"/>
    </source>
</evidence>
<dbReference type="GO" id="GO:0004843">
    <property type="term" value="F:cysteine-type deubiquitinase activity"/>
    <property type="evidence" value="ECO:0007669"/>
    <property type="project" value="UniProtKB-EC"/>
</dbReference>
<organism evidence="11 12">
    <name type="scientific">Baudoinia panamericana (strain UAMH 10762)</name>
    <name type="common">Angels' share fungus</name>
    <name type="synonym">Baudoinia compniacensis (strain UAMH 10762)</name>
    <dbReference type="NCBI Taxonomy" id="717646"/>
    <lineage>
        <taxon>Eukaryota</taxon>
        <taxon>Fungi</taxon>
        <taxon>Dikarya</taxon>
        <taxon>Ascomycota</taxon>
        <taxon>Pezizomycotina</taxon>
        <taxon>Dothideomycetes</taxon>
        <taxon>Dothideomycetidae</taxon>
        <taxon>Mycosphaerellales</taxon>
        <taxon>Teratosphaeriaceae</taxon>
        <taxon>Baudoinia</taxon>
    </lineage>
</organism>
<feature type="region of interest" description="Disordered" evidence="8">
    <location>
        <begin position="626"/>
        <end position="745"/>
    </location>
</feature>
<feature type="transmembrane region" description="Helical" evidence="9">
    <location>
        <begin position="21"/>
        <end position="40"/>
    </location>
</feature>
<reference evidence="11 12" key="1">
    <citation type="journal article" date="2012" name="PLoS Pathog.">
        <title>Diverse lifestyles and strategies of plant pathogenesis encoded in the genomes of eighteen Dothideomycetes fungi.</title>
        <authorList>
            <person name="Ohm R.A."/>
            <person name="Feau N."/>
            <person name="Henrissat B."/>
            <person name="Schoch C.L."/>
            <person name="Horwitz B.A."/>
            <person name="Barry K.W."/>
            <person name="Condon B.J."/>
            <person name="Copeland A.C."/>
            <person name="Dhillon B."/>
            <person name="Glaser F."/>
            <person name="Hesse C.N."/>
            <person name="Kosti I."/>
            <person name="LaButti K."/>
            <person name="Lindquist E.A."/>
            <person name="Lucas S."/>
            <person name="Salamov A.A."/>
            <person name="Bradshaw R.E."/>
            <person name="Ciuffetti L."/>
            <person name="Hamelin R.C."/>
            <person name="Kema G.H.J."/>
            <person name="Lawrence C."/>
            <person name="Scott J.A."/>
            <person name="Spatafora J.W."/>
            <person name="Turgeon B.G."/>
            <person name="de Wit P.J.G.M."/>
            <person name="Zhong S."/>
            <person name="Goodwin S.B."/>
            <person name="Grigoriev I.V."/>
        </authorList>
    </citation>
    <scope>NUCLEOTIDE SEQUENCE [LARGE SCALE GENOMIC DNA]</scope>
    <source>
        <strain evidence="11 12">UAMH 10762</strain>
    </source>
</reference>
<keyword evidence="4" id="KW-0645">Protease</keyword>
<keyword evidence="6" id="KW-0378">Hydrolase</keyword>
<feature type="compositionally biased region" description="Polar residues" evidence="8">
    <location>
        <begin position="626"/>
        <end position="635"/>
    </location>
</feature>
<dbReference type="PANTHER" id="PTHR24006">
    <property type="entry name" value="UBIQUITIN CARBOXYL-TERMINAL HYDROLASE"/>
    <property type="match status" value="1"/>
</dbReference>
<dbReference type="CDD" id="cd02662">
    <property type="entry name" value="Peptidase_C19F"/>
    <property type="match status" value="1"/>
</dbReference>
<name>M2MMD4_BAUPA</name>
<dbReference type="InterPro" id="IPR050164">
    <property type="entry name" value="Peptidase_C19"/>
</dbReference>
<dbReference type="AlphaFoldDB" id="M2MMD4"/>
<gene>
    <name evidence="11" type="ORF">BAUCODRAFT_31860</name>
</gene>
<keyword evidence="9" id="KW-0812">Transmembrane</keyword>
<dbReference type="EMBL" id="KB445553">
    <property type="protein sequence ID" value="EMC97856.1"/>
    <property type="molecule type" value="Genomic_DNA"/>
</dbReference>
<dbReference type="EC" id="3.4.19.12" evidence="3"/>
<comment type="similarity">
    <text evidence="2">Belongs to the peptidase C19 family.</text>
</comment>
<evidence type="ECO:0000256" key="8">
    <source>
        <dbReference type="SAM" id="MobiDB-lite"/>
    </source>
</evidence>
<dbReference type="GeneID" id="19111609"/>
<evidence type="ECO:0000256" key="3">
    <source>
        <dbReference type="ARBA" id="ARBA00012759"/>
    </source>
</evidence>
<keyword evidence="9" id="KW-1133">Transmembrane helix</keyword>
<evidence type="ECO:0000313" key="11">
    <source>
        <dbReference type="EMBL" id="EMC97856.1"/>
    </source>
</evidence>